<proteinExistence type="predicted"/>
<comment type="caution">
    <text evidence="1">The sequence shown here is derived from an EMBL/GenBank/DDBJ whole genome shotgun (WGS) entry which is preliminary data.</text>
</comment>
<evidence type="ECO:0000313" key="1">
    <source>
        <dbReference type="EMBL" id="MPM92578.1"/>
    </source>
</evidence>
<name>A0A645DTW5_9ZZZZ</name>
<sequence length="56" mass="6365">MYVNSDIEDCYKDAFLNTNEYVTLSKGFPLLYPGNTQISFSGGISSVEVVPRWWVI</sequence>
<organism evidence="1">
    <name type="scientific">bioreactor metagenome</name>
    <dbReference type="NCBI Taxonomy" id="1076179"/>
    <lineage>
        <taxon>unclassified sequences</taxon>
        <taxon>metagenomes</taxon>
        <taxon>ecological metagenomes</taxon>
    </lineage>
</organism>
<accession>A0A645DTW5</accession>
<gene>
    <name evidence="1" type="ORF">SDC9_139713</name>
</gene>
<reference evidence="1" key="1">
    <citation type="submission" date="2019-08" db="EMBL/GenBank/DDBJ databases">
        <authorList>
            <person name="Kucharzyk K."/>
            <person name="Murdoch R.W."/>
            <person name="Higgins S."/>
            <person name="Loffler F."/>
        </authorList>
    </citation>
    <scope>NUCLEOTIDE SEQUENCE</scope>
</reference>
<protein>
    <submittedName>
        <fullName evidence="1">Uncharacterized protein</fullName>
    </submittedName>
</protein>
<dbReference type="AlphaFoldDB" id="A0A645DTW5"/>
<dbReference type="EMBL" id="VSSQ01039503">
    <property type="protein sequence ID" value="MPM92578.1"/>
    <property type="molecule type" value="Genomic_DNA"/>
</dbReference>